<dbReference type="AlphaFoldDB" id="A0A853C6N2"/>
<organism evidence="2 3">
    <name type="scientific">Nocardioides thalensis</name>
    <dbReference type="NCBI Taxonomy" id="1914755"/>
    <lineage>
        <taxon>Bacteria</taxon>
        <taxon>Bacillati</taxon>
        <taxon>Actinomycetota</taxon>
        <taxon>Actinomycetes</taxon>
        <taxon>Propionibacteriales</taxon>
        <taxon>Nocardioidaceae</taxon>
        <taxon>Nocardioides</taxon>
    </lineage>
</organism>
<gene>
    <name evidence="2" type="ORF">HNR19_004223</name>
</gene>
<evidence type="ECO:0000313" key="2">
    <source>
        <dbReference type="EMBL" id="NYJ03525.1"/>
    </source>
</evidence>
<comment type="caution">
    <text evidence="2">The sequence shown here is derived from an EMBL/GenBank/DDBJ whole genome shotgun (WGS) entry which is preliminary data.</text>
</comment>
<dbReference type="SUPFAM" id="SSF51735">
    <property type="entry name" value="NAD(P)-binding Rossmann-fold domains"/>
    <property type="match status" value="1"/>
</dbReference>
<dbReference type="PANTHER" id="PTHR12126">
    <property type="entry name" value="NADH-UBIQUINONE OXIDOREDUCTASE 39 KDA SUBUNIT-RELATED"/>
    <property type="match status" value="1"/>
</dbReference>
<dbReference type="Gene3D" id="3.40.50.720">
    <property type="entry name" value="NAD(P)-binding Rossmann-like Domain"/>
    <property type="match status" value="1"/>
</dbReference>
<feature type="domain" description="NAD(P)-binding" evidence="1">
    <location>
        <begin position="7"/>
        <end position="141"/>
    </location>
</feature>
<name>A0A853C6N2_9ACTN</name>
<proteinExistence type="predicted"/>
<dbReference type="EMBL" id="JACCFP010000001">
    <property type="protein sequence ID" value="NYJ03525.1"/>
    <property type="molecule type" value="Genomic_DNA"/>
</dbReference>
<dbReference type="RefSeq" id="WP_179669816.1">
    <property type="nucleotide sequence ID" value="NZ_JACCFP010000001.1"/>
</dbReference>
<sequence length="247" mass="25844">MKIAIAGATGVVGRHAAEAATDQGHDVVPLARSLGVDVLSGDGLAARLDGVDAVIDCLNIATSRKRPAVEFFTATSDNLLAAEEQAGVAHHVLLSIVGIDEVPFGYYDGKVAQEQRVRDSGRPATILRATQFHEFAEQMLERAKIGPVVMAPKMLSAPVAAREVGAALAELAAGTPHGETLEMGGPEQLEMSELVSRVGKARGAGKVISARLPGAAGKAMTAGHLVPSAPWRVGTQTWDDWFAERGR</sequence>
<dbReference type="InterPro" id="IPR036291">
    <property type="entry name" value="NAD(P)-bd_dom_sf"/>
</dbReference>
<dbReference type="Proteomes" id="UP000530424">
    <property type="component" value="Unassembled WGS sequence"/>
</dbReference>
<evidence type="ECO:0000259" key="1">
    <source>
        <dbReference type="Pfam" id="PF13460"/>
    </source>
</evidence>
<dbReference type="GO" id="GO:0044877">
    <property type="term" value="F:protein-containing complex binding"/>
    <property type="evidence" value="ECO:0007669"/>
    <property type="project" value="TreeGrafter"/>
</dbReference>
<dbReference type="Pfam" id="PF13460">
    <property type="entry name" value="NAD_binding_10"/>
    <property type="match status" value="1"/>
</dbReference>
<protein>
    <submittedName>
        <fullName evidence="2">Uncharacterized protein YbjT (DUF2867 family)</fullName>
    </submittedName>
</protein>
<reference evidence="2 3" key="1">
    <citation type="submission" date="2020-07" db="EMBL/GenBank/DDBJ databases">
        <title>Sequencing the genomes of 1000 actinobacteria strains.</title>
        <authorList>
            <person name="Klenk H.-P."/>
        </authorList>
    </citation>
    <scope>NUCLEOTIDE SEQUENCE [LARGE SCALE GENOMIC DNA]</scope>
    <source>
        <strain evidence="2 3">DSM 103833</strain>
    </source>
</reference>
<dbReference type="PANTHER" id="PTHR12126:SF11">
    <property type="entry name" value="NADH DEHYDROGENASE [UBIQUINONE] 1 ALPHA SUBCOMPLEX SUBUNIT 9, MITOCHONDRIAL"/>
    <property type="match status" value="1"/>
</dbReference>
<accession>A0A853C6N2</accession>
<evidence type="ECO:0000313" key="3">
    <source>
        <dbReference type="Proteomes" id="UP000530424"/>
    </source>
</evidence>
<dbReference type="InterPro" id="IPR051207">
    <property type="entry name" value="ComplexI_NDUFA9_subunit"/>
</dbReference>
<keyword evidence="3" id="KW-1185">Reference proteome</keyword>
<dbReference type="InterPro" id="IPR016040">
    <property type="entry name" value="NAD(P)-bd_dom"/>
</dbReference>